<dbReference type="GO" id="GO:0016787">
    <property type="term" value="F:hydrolase activity"/>
    <property type="evidence" value="ECO:0007669"/>
    <property type="project" value="UniProtKB-KW"/>
</dbReference>
<keyword evidence="2" id="KW-0378">Hydrolase</keyword>
<evidence type="ECO:0000259" key="1">
    <source>
        <dbReference type="Pfam" id="PF12146"/>
    </source>
</evidence>
<name>A0A4U8T856_9HELI</name>
<dbReference type="InterPro" id="IPR051044">
    <property type="entry name" value="MAG_DAG_Lipase"/>
</dbReference>
<accession>A0A4U8T856</accession>
<comment type="caution">
    <text evidence="2">The sequence shown here is derived from an EMBL/GenBank/DDBJ whole genome shotgun (WGS) entry which is preliminary data.</text>
</comment>
<dbReference type="EMBL" id="JRPR02000007">
    <property type="protein sequence ID" value="TLD95773.1"/>
    <property type="molecule type" value="Genomic_DNA"/>
</dbReference>
<proteinExistence type="predicted"/>
<dbReference type="InterPro" id="IPR029058">
    <property type="entry name" value="AB_hydrolase_fold"/>
</dbReference>
<dbReference type="PANTHER" id="PTHR11614">
    <property type="entry name" value="PHOSPHOLIPASE-RELATED"/>
    <property type="match status" value="1"/>
</dbReference>
<dbReference type="STRING" id="1677920.LS71_02755"/>
<dbReference type="Pfam" id="PF12146">
    <property type="entry name" value="Hydrolase_4"/>
    <property type="match status" value="1"/>
</dbReference>
<organism evidence="2 3">
    <name type="scientific">Helicobacter jaachi</name>
    <dbReference type="NCBI Taxonomy" id="1677920"/>
    <lineage>
        <taxon>Bacteria</taxon>
        <taxon>Pseudomonadati</taxon>
        <taxon>Campylobacterota</taxon>
        <taxon>Epsilonproteobacteria</taxon>
        <taxon>Campylobacterales</taxon>
        <taxon>Helicobacteraceae</taxon>
        <taxon>Helicobacter</taxon>
    </lineage>
</organism>
<dbReference type="InterPro" id="IPR022742">
    <property type="entry name" value="Hydrolase_4"/>
</dbReference>
<dbReference type="SUPFAM" id="SSF53474">
    <property type="entry name" value="alpha/beta-Hydrolases"/>
    <property type="match status" value="1"/>
</dbReference>
<sequence length="337" mass="38090">MLLEKDRSFISAKDNLRIFYDVYMPNVLTDSITLIQIAHGMVEHKGRYEWVGSSLAKEGFVIAIADHRGHGKSIDENHEWGEMKGMPSDMPHKPRIESSAQSVSESGFEYAIDDMHELTLLLKKRFKPKKFVLLGHSMGSLLARGYLKLYKHELSALILSGSPAYNPLVPFGIFLAHILHKCHLYTWGKHFINSISFGGFNKPFLRDKNEDRDFAWLCRDRAVVNAYKADSACMFVFSLQSFIGLFKGMQWVNDVHSLQGEHLPMLIISGLQDSCGKFGAGVEKIAKAYAKSGFDVHLKLYEGARHEILNEINKQEVLDDICSFVRSLPFAPLHAKG</sequence>
<feature type="domain" description="Serine aminopeptidase S33" evidence="1">
    <location>
        <begin position="34"/>
        <end position="312"/>
    </location>
</feature>
<keyword evidence="3" id="KW-1185">Reference proteome</keyword>
<protein>
    <submittedName>
        <fullName evidence="2">Alpha/beta hydrolase</fullName>
    </submittedName>
</protein>
<dbReference type="Proteomes" id="UP000029733">
    <property type="component" value="Unassembled WGS sequence"/>
</dbReference>
<gene>
    <name evidence="2" type="ORF">LS71_007750</name>
</gene>
<evidence type="ECO:0000313" key="2">
    <source>
        <dbReference type="EMBL" id="TLD95773.1"/>
    </source>
</evidence>
<reference evidence="2 3" key="1">
    <citation type="journal article" date="2014" name="Genome Announc.">
        <title>Draft genome sequences of eight enterohepatic helicobacter species isolated from both laboratory and wild rodents.</title>
        <authorList>
            <person name="Sheh A."/>
            <person name="Shen Z."/>
            <person name="Fox J.G."/>
        </authorList>
    </citation>
    <scope>NUCLEOTIDE SEQUENCE [LARGE SCALE GENOMIC DNA]</scope>
    <source>
        <strain evidence="2 3">MIT 09-6949</strain>
    </source>
</reference>
<dbReference type="AlphaFoldDB" id="A0A4U8T856"/>
<evidence type="ECO:0000313" key="3">
    <source>
        <dbReference type="Proteomes" id="UP000029733"/>
    </source>
</evidence>
<dbReference type="Gene3D" id="3.40.50.1820">
    <property type="entry name" value="alpha/beta hydrolase"/>
    <property type="match status" value="1"/>
</dbReference>
<dbReference type="OrthoDB" id="9806902at2"/>